<sequence length="263" mass="27502">MSKVTVTTLQAHKAAGEKFSVIAAYDATFAGLIEEAGIEVILVGDSLGMVVQGHSSTLPVTMDEMVYHTGCISRGCKAPLIIGDLPFGSYSTLEQTLTNAAALMRAGANMVKLEGGEWLLESITAMTERGIPVCAHLGLTPQSVNAFGGFKVQGRNSDQAAAILEDAKRVEAAGASMLVLECIPSELAVQITQALSIPVIGIGAGADTDAQVLVLYDMLGLCGHKPKFVRNFLADNDSVQSALKAYNDAVKEGTFPAAEHGFS</sequence>
<organism evidence="12 13">
    <name type="scientific">Oceanicoccus sagamiensis</name>
    <dbReference type="NCBI Taxonomy" id="716816"/>
    <lineage>
        <taxon>Bacteria</taxon>
        <taxon>Pseudomonadati</taxon>
        <taxon>Pseudomonadota</taxon>
        <taxon>Gammaproteobacteria</taxon>
        <taxon>Cellvibrionales</taxon>
        <taxon>Spongiibacteraceae</taxon>
        <taxon>Oceanicoccus</taxon>
    </lineage>
</organism>
<dbReference type="RefSeq" id="WP_085757601.1">
    <property type="nucleotide sequence ID" value="NZ_CP019343.1"/>
</dbReference>
<feature type="binding site" evidence="8 11">
    <location>
        <position position="84"/>
    </location>
    <ligand>
        <name>Mg(2+)</name>
        <dbReference type="ChEBI" id="CHEBI:18420"/>
    </ligand>
</feature>
<comment type="function">
    <text evidence="7 8">Catalyzes the reversible reaction in which hydroxymethyl group from 5,10-methylenetetrahydrofolate is transferred onto alpha-ketoisovalerate to form ketopantoate.</text>
</comment>
<evidence type="ECO:0000256" key="3">
    <source>
        <dbReference type="ARBA" id="ARBA00011424"/>
    </source>
</evidence>
<dbReference type="Pfam" id="PF02548">
    <property type="entry name" value="Pantoate_transf"/>
    <property type="match status" value="1"/>
</dbReference>
<keyword evidence="4 8" id="KW-0566">Pantothenate biosynthesis</keyword>
<dbReference type="PIRSF" id="PIRSF000388">
    <property type="entry name" value="Pantoate_hydroxy_MeTrfase"/>
    <property type="match status" value="1"/>
</dbReference>
<dbReference type="NCBIfam" id="TIGR00222">
    <property type="entry name" value="panB"/>
    <property type="match status" value="1"/>
</dbReference>
<feature type="binding site" evidence="8 10">
    <location>
        <begin position="45"/>
        <end position="46"/>
    </location>
    <ligand>
        <name>3-methyl-2-oxobutanoate</name>
        <dbReference type="ChEBI" id="CHEBI:11851"/>
    </ligand>
</feature>
<feature type="active site" description="Proton acceptor" evidence="8 9">
    <location>
        <position position="181"/>
    </location>
</feature>
<dbReference type="UniPathway" id="UPA00028">
    <property type="reaction ID" value="UER00003"/>
</dbReference>
<evidence type="ECO:0000256" key="5">
    <source>
        <dbReference type="ARBA" id="ARBA00022679"/>
    </source>
</evidence>
<feature type="binding site" evidence="8 10">
    <location>
        <position position="84"/>
    </location>
    <ligand>
        <name>3-methyl-2-oxobutanoate</name>
        <dbReference type="ChEBI" id="CHEBI:11851"/>
    </ligand>
</feature>
<keyword evidence="8 11" id="KW-0460">Magnesium</keyword>
<evidence type="ECO:0000313" key="12">
    <source>
        <dbReference type="EMBL" id="ARN73490.1"/>
    </source>
</evidence>
<comment type="cofactor">
    <cofactor evidence="8 11">
        <name>Mg(2+)</name>
        <dbReference type="ChEBI" id="CHEBI:18420"/>
    </cofactor>
    <text evidence="8 11">Binds 1 Mg(2+) ion per subunit.</text>
</comment>
<evidence type="ECO:0000256" key="1">
    <source>
        <dbReference type="ARBA" id="ARBA00005033"/>
    </source>
</evidence>
<evidence type="ECO:0000256" key="4">
    <source>
        <dbReference type="ARBA" id="ARBA00022655"/>
    </source>
</evidence>
<dbReference type="InterPro" id="IPR040442">
    <property type="entry name" value="Pyrv_kinase-like_dom_sf"/>
</dbReference>
<dbReference type="Gene3D" id="3.20.20.60">
    <property type="entry name" value="Phosphoenolpyruvate-binding domains"/>
    <property type="match status" value="1"/>
</dbReference>
<dbReference type="STRING" id="716816.BST96_04780"/>
<dbReference type="InterPro" id="IPR015813">
    <property type="entry name" value="Pyrv/PenolPyrv_kinase-like_dom"/>
</dbReference>
<dbReference type="NCBIfam" id="NF001452">
    <property type="entry name" value="PRK00311.1"/>
    <property type="match status" value="1"/>
</dbReference>
<dbReference type="GO" id="GO:0003864">
    <property type="term" value="F:3-methyl-2-oxobutanoate hydroxymethyltransferase activity"/>
    <property type="evidence" value="ECO:0007669"/>
    <property type="project" value="UniProtKB-UniRule"/>
</dbReference>
<evidence type="ECO:0000256" key="10">
    <source>
        <dbReference type="PIRSR" id="PIRSR000388-2"/>
    </source>
</evidence>
<dbReference type="HAMAP" id="MF_00156">
    <property type="entry name" value="PanB"/>
    <property type="match status" value="1"/>
</dbReference>
<name>A0A1X9N5W5_9GAMM</name>
<feature type="binding site" evidence="8 11">
    <location>
        <position position="114"/>
    </location>
    <ligand>
        <name>Mg(2+)</name>
        <dbReference type="ChEBI" id="CHEBI:18420"/>
    </ligand>
</feature>
<comment type="catalytic activity">
    <reaction evidence="8">
        <text>(6R)-5,10-methylene-5,6,7,8-tetrahydrofolate + 3-methyl-2-oxobutanoate + H2O = 2-dehydropantoate + (6S)-5,6,7,8-tetrahydrofolate</text>
        <dbReference type="Rhea" id="RHEA:11824"/>
        <dbReference type="ChEBI" id="CHEBI:11561"/>
        <dbReference type="ChEBI" id="CHEBI:11851"/>
        <dbReference type="ChEBI" id="CHEBI:15377"/>
        <dbReference type="ChEBI" id="CHEBI:15636"/>
        <dbReference type="ChEBI" id="CHEBI:57453"/>
        <dbReference type="EC" id="2.1.2.11"/>
    </reaction>
</comment>
<feature type="binding site" evidence="8 11">
    <location>
        <position position="45"/>
    </location>
    <ligand>
        <name>Mg(2+)</name>
        <dbReference type="ChEBI" id="CHEBI:18420"/>
    </ligand>
</feature>
<evidence type="ECO:0000313" key="13">
    <source>
        <dbReference type="Proteomes" id="UP000193450"/>
    </source>
</evidence>
<dbReference type="GO" id="GO:0005737">
    <property type="term" value="C:cytoplasm"/>
    <property type="evidence" value="ECO:0007669"/>
    <property type="project" value="UniProtKB-SubCell"/>
</dbReference>
<dbReference type="SUPFAM" id="SSF51621">
    <property type="entry name" value="Phosphoenolpyruvate/pyruvate domain"/>
    <property type="match status" value="1"/>
</dbReference>
<dbReference type="KEGG" id="osg:BST96_04780"/>
<dbReference type="GO" id="GO:0000287">
    <property type="term" value="F:magnesium ion binding"/>
    <property type="evidence" value="ECO:0007669"/>
    <property type="project" value="TreeGrafter"/>
</dbReference>
<keyword evidence="8" id="KW-0963">Cytoplasm</keyword>
<dbReference type="GO" id="GO:0032259">
    <property type="term" value="P:methylation"/>
    <property type="evidence" value="ECO:0007669"/>
    <property type="project" value="UniProtKB-KW"/>
</dbReference>
<gene>
    <name evidence="8" type="primary">panB</name>
    <name evidence="12" type="ORF">BST96_04780</name>
</gene>
<evidence type="ECO:0000256" key="11">
    <source>
        <dbReference type="PIRSR" id="PIRSR000388-3"/>
    </source>
</evidence>
<evidence type="ECO:0000256" key="2">
    <source>
        <dbReference type="ARBA" id="ARBA00008676"/>
    </source>
</evidence>
<dbReference type="FunFam" id="3.20.20.60:FF:000003">
    <property type="entry name" value="3-methyl-2-oxobutanoate hydroxymethyltransferase"/>
    <property type="match status" value="1"/>
</dbReference>
<dbReference type="GO" id="GO:0008168">
    <property type="term" value="F:methyltransferase activity"/>
    <property type="evidence" value="ECO:0007669"/>
    <property type="project" value="UniProtKB-KW"/>
</dbReference>
<dbReference type="PANTHER" id="PTHR20881:SF0">
    <property type="entry name" value="3-METHYL-2-OXOBUTANOATE HYDROXYMETHYLTRANSFERASE"/>
    <property type="match status" value="1"/>
</dbReference>
<accession>A0A1X9N5W5</accession>
<feature type="binding site" evidence="8 10">
    <location>
        <position position="112"/>
    </location>
    <ligand>
        <name>3-methyl-2-oxobutanoate</name>
        <dbReference type="ChEBI" id="CHEBI:11851"/>
    </ligand>
</feature>
<dbReference type="InterPro" id="IPR003700">
    <property type="entry name" value="Pantoate_hydroxy_MeTrfase"/>
</dbReference>
<keyword evidence="12" id="KW-0489">Methyltransferase</keyword>
<dbReference type="OrthoDB" id="9781789at2"/>
<dbReference type="CDD" id="cd06557">
    <property type="entry name" value="KPHMT-like"/>
    <property type="match status" value="1"/>
</dbReference>
<reference evidence="12 13" key="1">
    <citation type="submission" date="2016-11" db="EMBL/GenBank/DDBJ databases">
        <title>Trade-off between light-utilization and light-protection in marine flavobacteria.</title>
        <authorList>
            <person name="Kumagai Y."/>
        </authorList>
    </citation>
    <scope>NUCLEOTIDE SEQUENCE [LARGE SCALE GENOMIC DNA]</scope>
    <source>
        <strain evidence="12 13">NBRC 107125</strain>
    </source>
</reference>
<evidence type="ECO:0000256" key="6">
    <source>
        <dbReference type="ARBA" id="ARBA00022723"/>
    </source>
</evidence>
<evidence type="ECO:0000256" key="9">
    <source>
        <dbReference type="PIRSR" id="PIRSR000388-1"/>
    </source>
</evidence>
<comment type="subcellular location">
    <subcellularLocation>
        <location evidence="8">Cytoplasm</location>
    </subcellularLocation>
</comment>
<dbReference type="EC" id="2.1.2.11" evidence="8"/>
<keyword evidence="6 8" id="KW-0479">Metal-binding</keyword>
<dbReference type="Proteomes" id="UP000193450">
    <property type="component" value="Chromosome"/>
</dbReference>
<dbReference type="PANTHER" id="PTHR20881">
    <property type="entry name" value="3-METHYL-2-OXOBUTANOATE HYDROXYMETHYLTRANSFERASE"/>
    <property type="match status" value="1"/>
</dbReference>
<comment type="subunit">
    <text evidence="3 8">Homodecamer; pentamer of dimers.</text>
</comment>
<dbReference type="GO" id="GO:0015940">
    <property type="term" value="P:pantothenate biosynthetic process"/>
    <property type="evidence" value="ECO:0007669"/>
    <property type="project" value="UniProtKB-UniRule"/>
</dbReference>
<dbReference type="AlphaFoldDB" id="A0A1X9N5W5"/>
<evidence type="ECO:0000256" key="8">
    <source>
        <dbReference type="HAMAP-Rule" id="MF_00156"/>
    </source>
</evidence>
<comment type="pathway">
    <text evidence="1 8">Cofactor biosynthesis; (R)-pantothenate biosynthesis; (R)-pantoate from 3-methyl-2-oxobutanoate: step 1/2.</text>
</comment>
<keyword evidence="13" id="KW-1185">Reference proteome</keyword>
<proteinExistence type="inferred from homology"/>
<keyword evidence="5 8" id="KW-0808">Transferase</keyword>
<evidence type="ECO:0000256" key="7">
    <source>
        <dbReference type="ARBA" id="ARBA00056497"/>
    </source>
</evidence>
<comment type="similarity">
    <text evidence="2 8">Belongs to the PanB family.</text>
</comment>
<dbReference type="EMBL" id="CP019343">
    <property type="protein sequence ID" value="ARN73490.1"/>
    <property type="molecule type" value="Genomic_DNA"/>
</dbReference>
<protein>
    <recommendedName>
        <fullName evidence="8">3-methyl-2-oxobutanoate hydroxymethyltransferase</fullName>
        <ecNumber evidence="8">2.1.2.11</ecNumber>
    </recommendedName>
    <alternativeName>
        <fullName evidence="8">Ketopantoate hydroxymethyltransferase</fullName>
        <shortName evidence="8">KPHMT</shortName>
    </alternativeName>
</protein>